<dbReference type="GO" id="GO:0005737">
    <property type="term" value="C:cytoplasm"/>
    <property type="evidence" value="ECO:0007669"/>
    <property type="project" value="TreeGrafter"/>
</dbReference>
<dbReference type="PANTHER" id="PTHR46088:SF1">
    <property type="entry name" value="TUBULIN--TYROSINE LIGASE-LIKE PROTEIN 12"/>
    <property type="match status" value="1"/>
</dbReference>
<dbReference type="Pfam" id="PF03133">
    <property type="entry name" value="TTL"/>
    <property type="match status" value="1"/>
</dbReference>
<organism evidence="2 3">
    <name type="scientific">Rotaria sordida</name>
    <dbReference type="NCBI Taxonomy" id="392033"/>
    <lineage>
        <taxon>Eukaryota</taxon>
        <taxon>Metazoa</taxon>
        <taxon>Spiralia</taxon>
        <taxon>Gnathifera</taxon>
        <taxon>Rotifera</taxon>
        <taxon>Eurotatoria</taxon>
        <taxon>Bdelloidea</taxon>
        <taxon>Philodinida</taxon>
        <taxon>Philodinidae</taxon>
        <taxon>Rotaria</taxon>
    </lineage>
</organism>
<dbReference type="InterPro" id="IPR027749">
    <property type="entry name" value="TTLL12"/>
</dbReference>
<evidence type="ECO:0000259" key="1">
    <source>
        <dbReference type="Pfam" id="PF25556"/>
    </source>
</evidence>
<dbReference type="Proteomes" id="UP000663870">
    <property type="component" value="Unassembled WGS sequence"/>
</dbReference>
<reference evidence="2" key="1">
    <citation type="submission" date="2021-02" db="EMBL/GenBank/DDBJ databases">
        <authorList>
            <person name="Nowell W R."/>
        </authorList>
    </citation>
    <scope>NUCLEOTIDE SEQUENCE</scope>
</reference>
<dbReference type="PANTHER" id="PTHR46088">
    <property type="entry name" value="TUBULIN--TYROSINE LIGASE-LIKE PROTEIN 12"/>
    <property type="match status" value="1"/>
</dbReference>
<dbReference type="InterPro" id="IPR057954">
    <property type="entry name" value="SET_TTL12"/>
</dbReference>
<keyword evidence="3" id="KW-1185">Reference proteome</keyword>
<evidence type="ECO:0000313" key="2">
    <source>
        <dbReference type="EMBL" id="CAF1091521.1"/>
    </source>
</evidence>
<gene>
    <name evidence="2" type="ORF">JXQ802_LOCUS18717</name>
</gene>
<dbReference type="Gene3D" id="3.30.470.20">
    <property type="entry name" value="ATP-grasp fold, B domain"/>
    <property type="match status" value="1"/>
</dbReference>
<dbReference type="InterPro" id="IPR004344">
    <property type="entry name" value="TTL/TTLL_fam"/>
</dbReference>
<evidence type="ECO:0000313" key="3">
    <source>
        <dbReference type="Proteomes" id="UP000663870"/>
    </source>
</evidence>
<dbReference type="PROSITE" id="PS51221">
    <property type="entry name" value="TTL"/>
    <property type="match status" value="1"/>
</dbReference>
<comment type="caution">
    <text evidence="2">The sequence shown here is derived from an EMBL/GenBank/DDBJ whole genome shotgun (WGS) entry which is preliminary data.</text>
</comment>
<feature type="domain" description="Tubulin--tyrosine ligase-like protein 12 SET-like" evidence="1">
    <location>
        <begin position="66"/>
        <end position="234"/>
    </location>
</feature>
<accession>A0A814NG51</accession>
<dbReference type="Pfam" id="PF25556">
    <property type="entry name" value="SET_TTL"/>
    <property type="match status" value="1"/>
</dbReference>
<sequence length="620" mass="73392">MEYNHVEHGDVLVSGNLLNSFVDLHRSQLELSGVPQLFYPTLFDKLKKQIFDAGDYFGITEVENDEGETVQRRVCVTSEHNLLKDDPSMIFLIDHAYTYRINNIRNELEQLPDLVERLSRLMLISSDEENKINAIIEHMWKFNHTYTLATNEGNAEDREPYWYIRDEFGSAIEHSDQANVRLVPFLSMIDGQMYTLLWLIKDIKCNESVTVDYVCGIHDEVIRRAKLVPWTEDDLSGDIDYQQTEPNEQYFNTGRENESLPSSDNYPRIDLTKLNRTINVYTDIELVRNHLIDKRFQLVEDLSQADIIFTRKHFKDFKNLCENTQQFINQYPFENVINIKDLLAVICRRTSLPIDNETLQSYPLWLPTTFNLTYELPKFISYFQHREQKNLDNHWIVKPFNLARSIDTHVTKNLNAIIRLAESGPKIVCKYIDKPLLFDREDSGLVKFDIRYIVLLRSLEPLKVYVYKKFWLRFANKPYSLDNNYDDYQVHFTVMNYRYAQNLKKITCEEFIPLFDKQQQQQHHLKWSDVQENIFSMIHQVFERAILRKPPCGMLSCHRSRSMYAIDLMLDKNGQPYLLEMNFMPDIERACLYYPTFMDDIFCTLFLDESNSNVIDISSK</sequence>
<protein>
    <recommendedName>
        <fullName evidence="1">Tubulin--tyrosine ligase-like protein 12 SET-like domain-containing protein</fullName>
    </recommendedName>
</protein>
<proteinExistence type="predicted"/>
<dbReference type="AlphaFoldDB" id="A0A814NG51"/>
<dbReference type="EMBL" id="CAJNOL010000497">
    <property type="protein sequence ID" value="CAF1091521.1"/>
    <property type="molecule type" value="Genomic_DNA"/>
</dbReference>
<name>A0A814NG51_9BILA</name>
<dbReference type="SUPFAM" id="SSF56059">
    <property type="entry name" value="Glutathione synthetase ATP-binding domain-like"/>
    <property type="match status" value="1"/>
</dbReference>